<dbReference type="InterPro" id="IPR003578">
    <property type="entry name" value="Small_GTPase_Rho"/>
</dbReference>
<keyword evidence="4" id="KW-1185">Reference proteome</keyword>
<dbReference type="Gene3D" id="3.40.50.300">
    <property type="entry name" value="P-loop containing nucleotide triphosphate hydrolases"/>
    <property type="match status" value="1"/>
</dbReference>
<comment type="caution">
    <text evidence="3">The sequence shown here is derived from an EMBL/GenBank/DDBJ whole genome shotgun (WGS) entry which is preliminary data.</text>
</comment>
<gene>
    <name evidence="3" type="ORF">SCF082_LOCUS40792</name>
</gene>
<dbReference type="Proteomes" id="UP001642464">
    <property type="component" value="Unassembled WGS sequence"/>
</dbReference>
<sequence length="301" mass="32893">MPEVLVNCLSGQQFRIDVAEEDTIDVLRELIATRWSEKIFARNVCVLSPDGEVRPGTSRIDAAEVSAIVSLQSPLERDWNTHSDTIQTLPQDVHIVFVGDGREIAGKQGGVGKTSLVFRCRDCLGTGTGWTGMGRMNGSGHLREDGTVFFNNCEYPWKDSSGTMALMSLSDASCSISAQRNGYYETASVVLILFSLANRTTFENVPKWRQEAREIPVVLIGTKLDLCETAPLSSCVAVQEAQAMARDIGALDYIECSALSGAGVDEVIDGAMWALLMDAQTERGKHRIALHTSRDRGCRVM</sequence>
<evidence type="ECO:0000256" key="2">
    <source>
        <dbReference type="ARBA" id="ARBA00023134"/>
    </source>
</evidence>
<dbReference type="Pfam" id="PF00071">
    <property type="entry name" value="Ras"/>
    <property type="match status" value="1"/>
</dbReference>
<dbReference type="SMART" id="SM00175">
    <property type="entry name" value="RAB"/>
    <property type="match status" value="1"/>
</dbReference>
<dbReference type="SMART" id="SM00174">
    <property type="entry name" value="RHO"/>
    <property type="match status" value="1"/>
</dbReference>
<reference evidence="3 4" key="1">
    <citation type="submission" date="2024-02" db="EMBL/GenBank/DDBJ databases">
        <authorList>
            <person name="Chen Y."/>
            <person name="Shah S."/>
            <person name="Dougan E. K."/>
            <person name="Thang M."/>
            <person name="Chan C."/>
        </authorList>
    </citation>
    <scope>NUCLEOTIDE SEQUENCE [LARGE SCALE GENOMIC DNA]</scope>
</reference>
<dbReference type="SUPFAM" id="SSF52540">
    <property type="entry name" value="P-loop containing nucleoside triphosphate hydrolases"/>
    <property type="match status" value="1"/>
</dbReference>
<dbReference type="PRINTS" id="PR00449">
    <property type="entry name" value="RASTRNSFRMNG"/>
</dbReference>
<keyword evidence="2" id="KW-0342">GTP-binding</keyword>
<dbReference type="InterPro" id="IPR027417">
    <property type="entry name" value="P-loop_NTPase"/>
</dbReference>
<evidence type="ECO:0000313" key="4">
    <source>
        <dbReference type="Proteomes" id="UP001642464"/>
    </source>
</evidence>
<dbReference type="EMBL" id="CAXAMM010039407">
    <property type="protein sequence ID" value="CAK9086221.1"/>
    <property type="molecule type" value="Genomic_DNA"/>
</dbReference>
<dbReference type="PROSITE" id="PS51420">
    <property type="entry name" value="RHO"/>
    <property type="match status" value="1"/>
</dbReference>
<protein>
    <submittedName>
        <fullName evidence="3">Ras-related protein Rac1</fullName>
    </submittedName>
</protein>
<evidence type="ECO:0000313" key="3">
    <source>
        <dbReference type="EMBL" id="CAK9086221.1"/>
    </source>
</evidence>
<accession>A0ABP0QD97</accession>
<dbReference type="PANTHER" id="PTHR24072">
    <property type="entry name" value="RHO FAMILY GTPASE"/>
    <property type="match status" value="1"/>
</dbReference>
<dbReference type="PROSITE" id="PS51419">
    <property type="entry name" value="RAB"/>
    <property type="match status" value="1"/>
</dbReference>
<evidence type="ECO:0000256" key="1">
    <source>
        <dbReference type="ARBA" id="ARBA00022741"/>
    </source>
</evidence>
<keyword evidence="1" id="KW-0547">Nucleotide-binding</keyword>
<organism evidence="3 4">
    <name type="scientific">Durusdinium trenchii</name>
    <dbReference type="NCBI Taxonomy" id="1381693"/>
    <lineage>
        <taxon>Eukaryota</taxon>
        <taxon>Sar</taxon>
        <taxon>Alveolata</taxon>
        <taxon>Dinophyceae</taxon>
        <taxon>Suessiales</taxon>
        <taxon>Symbiodiniaceae</taxon>
        <taxon>Durusdinium</taxon>
    </lineage>
</organism>
<proteinExistence type="predicted"/>
<name>A0ABP0QD97_9DINO</name>
<dbReference type="InterPro" id="IPR001806">
    <property type="entry name" value="Small_GTPase"/>
</dbReference>